<protein>
    <submittedName>
        <fullName evidence="2">Uncharacterized protein</fullName>
    </submittedName>
</protein>
<feature type="compositionally biased region" description="Low complexity" evidence="1">
    <location>
        <begin position="12"/>
        <end position="29"/>
    </location>
</feature>
<feature type="region of interest" description="Disordered" evidence="1">
    <location>
        <begin position="1"/>
        <end position="30"/>
    </location>
</feature>
<evidence type="ECO:0000313" key="3">
    <source>
        <dbReference type="Proteomes" id="UP001265259"/>
    </source>
</evidence>
<gene>
    <name evidence="2" type="ORF">RM543_18835</name>
</gene>
<keyword evidence="3" id="KW-1185">Reference proteome</keyword>
<proteinExistence type="predicted"/>
<dbReference type="RefSeq" id="WP_311694459.1">
    <property type="nucleotide sequence ID" value="NZ_JAVRHL010000012.1"/>
</dbReference>
<organism evidence="2 3">
    <name type="scientific">Tropicimonas omnivorans</name>
    <dbReference type="NCBI Taxonomy" id="3075590"/>
    <lineage>
        <taxon>Bacteria</taxon>
        <taxon>Pseudomonadati</taxon>
        <taxon>Pseudomonadota</taxon>
        <taxon>Alphaproteobacteria</taxon>
        <taxon>Rhodobacterales</taxon>
        <taxon>Roseobacteraceae</taxon>
        <taxon>Tropicimonas</taxon>
    </lineage>
</organism>
<sequence>MARKRAGHGGDRAAQPSAAPSARPAADVPAEAERAALITFIRALARDAARADHAETPQDD</sequence>
<reference evidence="2 3" key="1">
    <citation type="submission" date="2023-09" db="EMBL/GenBank/DDBJ databases">
        <authorList>
            <person name="Rey-Velasco X."/>
        </authorList>
    </citation>
    <scope>NUCLEOTIDE SEQUENCE [LARGE SCALE GENOMIC DNA]</scope>
    <source>
        <strain evidence="2 3">F158</strain>
    </source>
</reference>
<evidence type="ECO:0000313" key="2">
    <source>
        <dbReference type="EMBL" id="MDT0684714.1"/>
    </source>
</evidence>
<evidence type="ECO:0000256" key="1">
    <source>
        <dbReference type="SAM" id="MobiDB-lite"/>
    </source>
</evidence>
<accession>A0ABU3DLW1</accession>
<dbReference type="Proteomes" id="UP001265259">
    <property type="component" value="Unassembled WGS sequence"/>
</dbReference>
<comment type="caution">
    <text evidence="2">The sequence shown here is derived from an EMBL/GenBank/DDBJ whole genome shotgun (WGS) entry which is preliminary data.</text>
</comment>
<name>A0ABU3DLW1_9RHOB</name>
<dbReference type="EMBL" id="JAVRHL010000012">
    <property type="protein sequence ID" value="MDT0684714.1"/>
    <property type="molecule type" value="Genomic_DNA"/>
</dbReference>